<evidence type="ECO:0000313" key="2">
    <source>
        <dbReference type="Proteomes" id="UP000234323"/>
    </source>
</evidence>
<dbReference type="AlphaFoldDB" id="A0A2I1GW21"/>
<protein>
    <submittedName>
        <fullName evidence="1">Uncharacterized protein</fullName>
    </submittedName>
</protein>
<reference evidence="1 2" key="1">
    <citation type="submission" date="2015-10" db="EMBL/GenBank/DDBJ databases">
        <title>Genome analyses suggest a sexual origin of heterokaryosis in a supposedly ancient asexual fungus.</title>
        <authorList>
            <person name="Ropars J."/>
            <person name="Sedzielewska K."/>
            <person name="Noel J."/>
            <person name="Charron P."/>
            <person name="Farinelli L."/>
            <person name="Marton T."/>
            <person name="Kruger M."/>
            <person name="Pelin A."/>
            <person name="Brachmann A."/>
            <person name="Corradi N."/>
        </authorList>
    </citation>
    <scope>NUCLEOTIDE SEQUENCE [LARGE SCALE GENOMIC DNA]</scope>
    <source>
        <strain evidence="1 2">A4</strain>
    </source>
</reference>
<dbReference type="Gene3D" id="3.40.50.300">
    <property type="entry name" value="P-loop containing nucleotide triphosphate hydrolases"/>
    <property type="match status" value="1"/>
</dbReference>
<dbReference type="EMBL" id="LLXI01000913">
    <property type="protein sequence ID" value="PKY50724.1"/>
    <property type="molecule type" value="Genomic_DNA"/>
</dbReference>
<dbReference type="Proteomes" id="UP000234323">
    <property type="component" value="Unassembled WGS sequence"/>
</dbReference>
<proteinExistence type="predicted"/>
<comment type="caution">
    <text evidence="1">The sequence shown here is derived from an EMBL/GenBank/DDBJ whole genome shotgun (WGS) entry which is preliminary data.</text>
</comment>
<gene>
    <name evidence="1" type="ORF">RhiirA4_546126</name>
</gene>
<keyword evidence="2" id="KW-1185">Reference proteome</keyword>
<evidence type="ECO:0000313" key="1">
    <source>
        <dbReference type="EMBL" id="PKY50724.1"/>
    </source>
</evidence>
<organism evidence="1 2">
    <name type="scientific">Rhizophagus irregularis</name>
    <dbReference type="NCBI Taxonomy" id="588596"/>
    <lineage>
        <taxon>Eukaryota</taxon>
        <taxon>Fungi</taxon>
        <taxon>Fungi incertae sedis</taxon>
        <taxon>Mucoromycota</taxon>
        <taxon>Glomeromycotina</taxon>
        <taxon>Glomeromycetes</taxon>
        <taxon>Glomerales</taxon>
        <taxon>Glomeraceae</taxon>
        <taxon>Rhizophagus</taxon>
    </lineage>
</organism>
<dbReference type="InterPro" id="IPR027417">
    <property type="entry name" value="P-loop_NTPase"/>
</dbReference>
<accession>A0A2I1GW21</accession>
<sequence>MANDDNSVKWESKYMVQRSGKISPWSIPINRSTAFQPPLEQNFEGFGFTAFGQNFKGAGESGKSTILKQMKLIHAAGFSSVEKETYTVERIRRLRLRYEEYEESDLILVWDVAKQSRKYSKLTPIIRAVFQGLPNLFHIQEQEIITANA</sequence>
<name>A0A2I1GW21_9GLOM</name>